<feature type="region of interest" description="Disordered" evidence="1">
    <location>
        <begin position="76"/>
        <end position="97"/>
    </location>
</feature>
<evidence type="ECO:0000313" key="2">
    <source>
        <dbReference type="EMBL" id="MBB5061267.1"/>
    </source>
</evidence>
<keyword evidence="3" id="KW-1185">Reference proteome</keyword>
<dbReference type="InterPro" id="IPR002514">
    <property type="entry name" value="Transposase_8"/>
</dbReference>
<reference evidence="2 3" key="1">
    <citation type="submission" date="2020-08" db="EMBL/GenBank/DDBJ databases">
        <title>Genomic Encyclopedia of Type Strains, Phase IV (KMG-V): Genome sequencing to study the core and pangenomes of soil and plant-associated prokaryotes.</title>
        <authorList>
            <person name="Whitman W."/>
        </authorList>
    </citation>
    <scope>NUCLEOTIDE SEQUENCE [LARGE SCALE GENOMIC DNA]</scope>
    <source>
        <strain evidence="2 3">M8UP14</strain>
    </source>
</reference>
<dbReference type="GO" id="GO:0043565">
    <property type="term" value="F:sequence-specific DNA binding"/>
    <property type="evidence" value="ECO:0007669"/>
    <property type="project" value="InterPro"/>
</dbReference>
<name>A0A7W7ZJV1_9BACT</name>
<dbReference type="GO" id="GO:0004803">
    <property type="term" value="F:transposase activity"/>
    <property type="evidence" value="ECO:0007669"/>
    <property type="project" value="InterPro"/>
</dbReference>
<dbReference type="InterPro" id="IPR010921">
    <property type="entry name" value="Trp_repressor/repl_initiator"/>
</dbReference>
<sequence length="128" mass="13941">MLQSGMGEGRRVRRWRSISEKCQIVQLTMEPGASVSEVARAHGVNANQVFKWRRAWERGELTDGYAALLPVTVSSSAESENKTPALPTHEQLPGGGSIHIELSGRALISVERGADPDMVRCILGSVCR</sequence>
<dbReference type="PANTHER" id="PTHR37936">
    <property type="entry name" value="TRANSPOSASE INSC FOR INSERTION ELEMENT IS2A-RELATED"/>
    <property type="match status" value="1"/>
</dbReference>
<dbReference type="AlphaFoldDB" id="A0A7W7ZJV1"/>
<dbReference type="NCBIfam" id="NF047595">
    <property type="entry name" value="IS66_ISRel24_TnpA"/>
    <property type="match status" value="1"/>
</dbReference>
<dbReference type="Proteomes" id="UP000540989">
    <property type="component" value="Unassembled WGS sequence"/>
</dbReference>
<protein>
    <submittedName>
        <fullName evidence="2">Transposase</fullName>
    </submittedName>
</protein>
<comment type="caution">
    <text evidence="2">The sequence shown here is derived from an EMBL/GenBank/DDBJ whole genome shotgun (WGS) entry which is preliminary data.</text>
</comment>
<dbReference type="SUPFAM" id="SSF48295">
    <property type="entry name" value="TrpR-like"/>
    <property type="match status" value="1"/>
</dbReference>
<dbReference type="GO" id="GO:0006313">
    <property type="term" value="P:DNA transposition"/>
    <property type="evidence" value="ECO:0007669"/>
    <property type="project" value="InterPro"/>
</dbReference>
<evidence type="ECO:0000256" key="1">
    <source>
        <dbReference type="SAM" id="MobiDB-lite"/>
    </source>
</evidence>
<dbReference type="EMBL" id="JACHIP010000034">
    <property type="protein sequence ID" value="MBB5061267.1"/>
    <property type="molecule type" value="Genomic_DNA"/>
</dbReference>
<dbReference type="Pfam" id="PF01527">
    <property type="entry name" value="HTH_Tnp_1"/>
    <property type="match status" value="1"/>
</dbReference>
<dbReference type="PANTHER" id="PTHR37936:SF3">
    <property type="entry name" value="TRANSPOSASE INSC FOR INSERTION ELEMENT IS2A-RELATED"/>
    <property type="match status" value="1"/>
</dbReference>
<organism evidence="2 3">
    <name type="scientific">Granulicella aggregans</name>
    <dbReference type="NCBI Taxonomy" id="474949"/>
    <lineage>
        <taxon>Bacteria</taxon>
        <taxon>Pseudomonadati</taxon>
        <taxon>Acidobacteriota</taxon>
        <taxon>Terriglobia</taxon>
        <taxon>Terriglobales</taxon>
        <taxon>Acidobacteriaceae</taxon>
        <taxon>Granulicella</taxon>
    </lineage>
</organism>
<accession>A0A7W7ZJV1</accession>
<proteinExistence type="predicted"/>
<gene>
    <name evidence="2" type="ORF">HDF16_006003</name>
</gene>
<evidence type="ECO:0000313" key="3">
    <source>
        <dbReference type="Proteomes" id="UP000540989"/>
    </source>
</evidence>